<feature type="domain" description="HTH luxR-type" evidence="2">
    <location>
        <begin position="139"/>
        <end position="196"/>
    </location>
</feature>
<gene>
    <name evidence="3" type="ORF">GCM10017567_35330</name>
</gene>
<evidence type="ECO:0000313" key="3">
    <source>
        <dbReference type="EMBL" id="GHG14427.1"/>
    </source>
</evidence>
<dbReference type="Gene3D" id="3.40.50.2300">
    <property type="match status" value="1"/>
</dbReference>
<evidence type="ECO:0000256" key="1">
    <source>
        <dbReference type="ARBA" id="ARBA00023125"/>
    </source>
</evidence>
<dbReference type="SMART" id="SM00421">
    <property type="entry name" value="HTH_LUXR"/>
    <property type="match status" value="1"/>
</dbReference>
<dbReference type="Proteomes" id="UP000649955">
    <property type="component" value="Unassembled WGS sequence"/>
</dbReference>
<reference evidence="4" key="1">
    <citation type="journal article" date="2019" name="Int. J. Syst. Evol. Microbiol.">
        <title>The Global Catalogue of Microorganisms (GCM) 10K type strain sequencing project: providing services to taxonomists for standard genome sequencing and annotation.</title>
        <authorList>
            <consortium name="The Broad Institute Genomics Platform"/>
            <consortium name="The Broad Institute Genome Sequencing Center for Infectious Disease"/>
            <person name="Wu L."/>
            <person name="Ma J."/>
        </authorList>
    </citation>
    <scope>NUCLEOTIDE SEQUENCE [LARGE SCALE GENOMIC DNA]</scope>
    <source>
        <strain evidence="4">CGMCC 4.7680</strain>
    </source>
</reference>
<evidence type="ECO:0000313" key="4">
    <source>
        <dbReference type="Proteomes" id="UP000649955"/>
    </source>
</evidence>
<dbReference type="InterPro" id="IPR000792">
    <property type="entry name" value="Tscrpt_reg_LuxR_C"/>
</dbReference>
<dbReference type="RefSeq" id="WP_191311294.1">
    <property type="nucleotide sequence ID" value="NZ_BNAW01000013.1"/>
</dbReference>
<proteinExistence type="predicted"/>
<dbReference type="InterPro" id="IPR039420">
    <property type="entry name" value="WalR-like"/>
</dbReference>
<keyword evidence="1" id="KW-0238">DNA-binding</keyword>
<dbReference type="InterPro" id="IPR016032">
    <property type="entry name" value="Sig_transdc_resp-reg_C-effctor"/>
</dbReference>
<comment type="caution">
    <text evidence="3">The sequence shown here is derived from an EMBL/GenBank/DDBJ whole genome shotgun (WGS) entry which is preliminary data.</text>
</comment>
<protein>
    <recommendedName>
        <fullName evidence="2">HTH luxR-type domain-containing protein</fullName>
    </recommendedName>
</protein>
<dbReference type="PANTHER" id="PTHR43214">
    <property type="entry name" value="TWO-COMPONENT RESPONSE REGULATOR"/>
    <property type="match status" value="1"/>
</dbReference>
<dbReference type="SUPFAM" id="SSF46894">
    <property type="entry name" value="C-terminal effector domain of the bipartite response regulators"/>
    <property type="match status" value="1"/>
</dbReference>
<accession>A0ABQ3KGD4</accession>
<evidence type="ECO:0000259" key="2">
    <source>
        <dbReference type="SMART" id="SM00421"/>
    </source>
</evidence>
<keyword evidence="4" id="KW-1185">Reference proteome</keyword>
<dbReference type="EMBL" id="BNAW01000013">
    <property type="protein sequence ID" value="GHG14427.1"/>
    <property type="molecule type" value="Genomic_DNA"/>
</dbReference>
<name>A0ABQ3KGD4_9PSEU</name>
<organism evidence="3 4">
    <name type="scientific">Amycolatopsis bullii</name>
    <dbReference type="NCBI Taxonomy" id="941987"/>
    <lineage>
        <taxon>Bacteria</taxon>
        <taxon>Bacillati</taxon>
        <taxon>Actinomycetota</taxon>
        <taxon>Actinomycetes</taxon>
        <taxon>Pseudonocardiales</taxon>
        <taxon>Pseudonocardiaceae</taxon>
        <taxon>Amycolatopsis</taxon>
    </lineage>
</organism>
<sequence>MEGRAHVAVLDPLPLFQRGVVEALTSDEIVVEVPADIRAWAVEGGQRVVILTLAVPTDWELLEQLGRGTLVIAVLEERTGPSSIRALRLGAGSVVARNATADVLRRALDAMLAGDVVLPRPVVQALISSSRTAESPAPLRILEDAEVLWLRQLASGATVARLAAAAGYSERAMYRLLNRIYDRLGVTNRTEALIKANAYGWLDDGS</sequence>